<name>A0ABN3FJ51_9PSEU</name>
<keyword evidence="4" id="KW-1133">Transmembrane helix</keyword>
<gene>
    <name evidence="6" type="ORF">GCM10009854_03080</name>
</gene>
<evidence type="ECO:0000313" key="7">
    <source>
        <dbReference type="Proteomes" id="UP001501218"/>
    </source>
</evidence>
<evidence type="ECO:0000256" key="3">
    <source>
        <dbReference type="ARBA" id="ARBA00023012"/>
    </source>
</evidence>
<dbReference type="Gene3D" id="3.30.565.10">
    <property type="entry name" value="Histidine kinase-like ATPase, C-terminal domain"/>
    <property type="match status" value="1"/>
</dbReference>
<reference evidence="6 7" key="1">
    <citation type="journal article" date="2019" name="Int. J. Syst. Evol. Microbiol.">
        <title>The Global Catalogue of Microorganisms (GCM) 10K type strain sequencing project: providing services to taxonomists for standard genome sequencing and annotation.</title>
        <authorList>
            <consortium name="The Broad Institute Genomics Platform"/>
            <consortium name="The Broad Institute Genome Sequencing Center for Infectious Disease"/>
            <person name="Wu L."/>
            <person name="Ma J."/>
        </authorList>
    </citation>
    <scope>NUCLEOTIDE SEQUENCE [LARGE SCALE GENOMIC DNA]</scope>
    <source>
        <strain evidence="6 7">JCM 16221</strain>
    </source>
</reference>
<feature type="transmembrane region" description="Helical" evidence="4">
    <location>
        <begin position="127"/>
        <end position="144"/>
    </location>
</feature>
<dbReference type="InterPro" id="IPR036890">
    <property type="entry name" value="HATPase_C_sf"/>
</dbReference>
<feature type="transmembrane region" description="Helical" evidence="4">
    <location>
        <begin position="151"/>
        <end position="171"/>
    </location>
</feature>
<evidence type="ECO:0000256" key="4">
    <source>
        <dbReference type="SAM" id="Phobius"/>
    </source>
</evidence>
<keyword evidence="2" id="KW-0418">Kinase</keyword>
<dbReference type="InterPro" id="IPR050482">
    <property type="entry name" value="Sensor_HK_TwoCompSys"/>
</dbReference>
<evidence type="ECO:0000256" key="2">
    <source>
        <dbReference type="ARBA" id="ARBA00022777"/>
    </source>
</evidence>
<dbReference type="PANTHER" id="PTHR24421:SF63">
    <property type="entry name" value="SENSOR HISTIDINE KINASE DESK"/>
    <property type="match status" value="1"/>
</dbReference>
<evidence type="ECO:0000259" key="5">
    <source>
        <dbReference type="Pfam" id="PF07730"/>
    </source>
</evidence>
<keyword evidence="4" id="KW-0812">Transmembrane</keyword>
<dbReference type="Gene3D" id="1.20.5.1930">
    <property type="match status" value="1"/>
</dbReference>
<feature type="transmembrane region" description="Helical" evidence="4">
    <location>
        <begin position="71"/>
        <end position="92"/>
    </location>
</feature>
<organism evidence="6 7">
    <name type="scientific">Saccharopolyspora halophila</name>
    <dbReference type="NCBI Taxonomy" id="405551"/>
    <lineage>
        <taxon>Bacteria</taxon>
        <taxon>Bacillati</taxon>
        <taxon>Actinomycetota</taxon>
        <taxon>Actinomycetes</taxon>
        <taxon>Pseudonocardiales</taxon>
        <taxon>Pseudonocardiaceae</taxon>
        <taxon>Saccharopolyspora</taxon>
    </lineage>
</organism>
<dbReference type="Pfam" id="PF07730">
    <property type="entry name" value="HisKA_3"/>
    <property type="match status" value="1"/>
</dbReference>
<dbReference type="Proteomes" id="UP001501218">
    <property type="component" value="Unassembled WGS sequence"/>
</dbReference>
<feature type="transmembrane region" description="Helical" evidence="4">
    <location>
        <begin position="183"/>
        <end position="204"/>
    </location>
</feature>
<evidence type="ECO:0000313" key="6">
    <source>
        <dbReference type="EMBL" id="GAA2331389.1"/>
    </source>
</evidence>
<keyword evidence="7" id="KW-1185">Reference proteome</keyword>
<dbReference type="EMBL" id="BAAARA010000001">
    <property type="protein sequence ID" value="GAA2331389.1"/>
    <property type="molecule type" value="Genomic_DNA"/>
</dbReference>
<comment type="caution">
    <text evidence="6">The sequence shown here is derived from an EMBL/GenBank/DDBJ whole genome shotgun (WGS) entry which is preliminary data.</text>
</comment>
<dbReference type="InterPro" id="IPR011712">
    <property type="entry name" value="Sig_transdc_His_kin_sub3_dim/P"/>
</dbReference>
<feature type="transmembrane region" description="Helical" evidence="4">
    <location>
        <begin position="104"/>
        <end position="121"/>
    </location>
</feature>
<protein>
    <recommendedName>
        <fullName evidence="5">Signal transduction histidine kinase subgroup 3 dimerisation and phosphoacceptor domain-containing protein</fullName>
    </recommendedName>
</protein>
<dbReference type="PANTHER" id="PTHR24421">
    <property type="entry name" value="NITRATE/NITRITE SENSOR PROTEIN NARX-RELATED"/>
    <property type="match status" value="1"/>
</dbReference>
<accession>A0ABN3FJ51</accession>
<feature type="transmembrane region" description="Helical" evidence="4">
    <location>
        <begin position="41"/>
        <end position="59"/>
    </location>
</feature>
<feature type="domain" description="Signal transduction histidine kinase subgroup 3 dimerisation and phosphoacceptor" evidence="5">
    <location>
        <begin position="225"/>
        <end position="292"/>
    </location>
</feature>
<keyword evidence="1" id="KW-0808">Transferase</keyword>
<evidence type="ECO:0000256" key="1">
    <source>
        <dbReference type="ARBA" id="ARBA00022679"/>
    </source>
</evidence>
<proteinExistence type="predicted"/>
<keyword evidence="3" id="KW-0902">Two-component regulatory system</keyword>
<keyword evidence="4" id="KW-0472">Membrane</keyword>
<sequence length="414" mass="44920">MTDVIGPAEPRDERRFIRDAVGVTDDPTDFDPRRLVRLRRYTWWSLVPTMSSYALFPAINLARADYSAPEIIVLALAVLLIVVDGTRLSVLLMRGFGNGARRPVLRSAVFALGLLAMGYALSRDLSGLLWAISVGALAGIHVSLAPARLRWRLAIGATVLAAVVGWVGSALHGPHPMIGMFYAFYAAVLVAMGIALITGVVWFWDIVLELDRARSVSGELAIARERLRFAADLHDIQGHNLQAIALKAELAERLVGNDDAAARAQAAEVAELARTALRETRDVVRGYRHSDLPGELSNAKEILEAAGVRTEVRGDAAMVPPPLQPLFGALVREGTTNVLRHSRARHCTMEFTTDGPRTRVVLRNDAANPGSDEDGSGLAGLRERFATLSGRVETRQDGERFELIGSAEEPGSRS</sequence>